<accession>A0A2P2N7P8</accession>
<dbReference type="AlphaFoldDB" id="A0A2P2N7P8"/>
<dbReference type="EMBL" id="GGEC01057981">
    <property type="protein sequence ID" value="MBX38465.1"/>
    <property type="molecule type" value="Transcribed_RNA"/>
</dbReference>
<protein>
    <submittedName>
        <fullName evidence="1">Uncharacterized protein</fullName>
    </submittedName>
</protein>
<organism evidence="1">
    <name type="scientific">Rhizophora mucronata</name>
    <name type="common">Asiatic mangrove</name>
    <dbReference type="NCBI Taxonomy" id="61149"/>
    <lineage>
        <taxon>Eukaryota</taxon>
        <taxon>Viridiplantae</taxon>
        <taxon>Streptophyta</taxon>
        <taxon>Embryophyta</taxon>
        <taxon>Tracheophyta</taxon>
        <taxon>Spermatophyta</taxon>
        <taxon>Magnoliopsida</taxon>
        <taxon>eudicotyledons</taxon>
        <taxon>Gunneridae</taxon>
        <taxon>Pentapetalae</taxon>
        <taxon>rosids</taxon>
        <taxon>fabids</taxon>
        <taxon>Malpighiales</taxon>
        <taxon>Rhizophoraceae</taxon>
        <taxon>Rhizophora</taxon>
    </lineage>
</organism>
<sequence length="23" mass="2871">MKQYQTHSKIYPSIFTMHLTYPR</sequence>
<name>A0A2P2N7P8_RHIMU</name>
<evidence type="ECO:0000313" key="1">
    <source>
        <dbReference type="EMBL" id="MBX38465.1"/>
    </source>
</evidence>
<reference evidence="1" key="1">
    <citation type="submission" date="2018-02" db="EMBL/GenBank/DDBJ databases">
        <title>Rhizophora mucronata_Transcriptome.</title>
        <authorList>
            <person name="Meera S.P."/>
            <person name="Sreeshan A."/>
            <person name="Augustine A."/>
        </authorList>
    </citation>
    <scope>NUCLEOTIDE SEQUENCE</scope>
    <source>
        <tissue evidence="1">Leaf</tissue>
    </source>
</reference>
<proteinExistence type="predicted"/>